<dbReference type="InterPro" id="IPR027417">
    <property type="entry name" value="P-loop_NTPase"/>
</dbReference>
<comment type="caution">
    <text evidence="4">The sequence shown here is derived from an EMBL/GenBank/DDBJ whole genome shotgun (WGS) entry which is preliminary data.</text>
</comment>
<dbReference type="Gene3D" id="3.40.50.300">
    <property type="entry name" value="P-loop containing nucleotide triphosphate hydrolases"/>
    <property type="match status" value="1"/>
</dbReference>
<dbReference type="SMART" id="SM00369">
    <property type="entry name" value="LRR_TYP"/>
    <property type="match status" value="6"/>
</dbReference>
<name>A0ABQ5H8M7_9ASTR</name>
<proteinExistence type="predicted"/>
<dbReference type="InterPro" id="IPR044974">
    <property type="entry name" value="Disease_R_plants"/>
</dbReference>
<dbReference type="Pfam" id="PF00931">
    <property type="entry name" value="NB-ARC"/>
    <property type="match status" value="1"/>
</dbReference>
<dbReference type="PROSITE" id="PS51450">
    <property type="entry name" value="LRR"/>
    <property type="match status" value="1"/>
</dbReference>
<dbReference type="Gene3D" id="3.40.50.10140">
    <property type="entry name" value="Toll/interleukin-1 receptor homology (TIR) domain"/>
    <property type="match status" value="1"/>
</dbReference>
<dbReference type="PRINTS" id="PR00364">
    <property type="entry name" value="DISEASERSIST"/>
</dbReference>
<dbReference type="SMART" id="SM00255">
    <property type="entry name" value="TIR"/>
    <property type="match status" value="1"/>
</dbReference>
<evidence type="ECO:0000313" key="5">
    <source>
        <dbReference type="Proteomes" id="UP001151760"/>
    </source>
</evidence>
<feature type="domain" description="TIR" evidence="3">
    <location>
        <begin position="65"/>
        <end position="229"/>
    </location>
</feature>
<dbReference type="SUPFAM" id="SSF52200">
    <property type="entry name" value="Toll/Interleukin receptor TIR domain"/>
    <property type="match status" value="1"/>
</dbReference>
<keyword evidence="1" id="KW-0433">Leucine-rich repeat</keyword>
<evidence type="ECO:0000256" key="2">
    <source>
        <dbReference type="ARBA" id="ARBA00022737"/>
    </source>
</evidence>
<keyword evidence="5" id="KW-1185">Reference proteome</keyword>
<sequence>GYCDFIKEIAATVLKNLGRMPISDVDRNVVELVRPYNRHARPVTVKSEVYSSKSPSYSKGQRFGWTYDVFVSFRGDDTRKNFVDHLFAALKGHGINTFNDNEKLDRGKSIAPKLLEAIEESAIAIVIFSKNYASSTWCLDELVKIMSCHKAKGRSVYPVFYDVDPSDVRKQQGHFGEGFGQHHKTDKIRIWREVLVEAANFSGWDLKTVANGHEATCIKYVVKEIQKELNNITSITIDENLIGLGYRTKEVISLLNGHNGRDDVSMIGIWGMGGAGKTTLARALFDEISCDFEGVSFLENIRQVSEQYGIEHVQKLLLEDVINDENLRVRSVVDGKRMLINRLSHKKVLVVLDDVDALSQLDALAGSLNWFGKGSKIVITTRDEHVLIGHGVNYKNIYKINLLNDNEASQLFKRYAFKRSIPSKEYEEASQQVVHYATGLPLTLKVLGSFLCGRSLAEWKSALSKLKMIPEKETMEILKISYDGLDNEYQEAFLHIACFFRGWEKDTVFRILESCEFYPHIVTKVLEQKSLITISNECLGMHDLIQEMGKDIVHRMQTNELGRRTRLWEPHDIVEVLKENTGGKEEIKAIVAANLNEVNSVNISEAFRNMEKLTLLYFHAVTEQKTLRGPAYLPNELRWLTWNYFSLDYLPDSFHANKLVGLELPRSKIIQLWDKTEVKVLSNLKFLDLSYSKLTVTPDFNQIPNLERLNLGFCLNLSESLPNTINGLYRLETLDLHHCSNLEELPENLDSLECLENLTASSTSLRHLPDTLTRLKALKTLDLHHCLSIEMPLNLGAVAVGQNLVSLNLSSCIQLEEFPESLGNLKNLLKLDLSHNMIQELPSSIGNLTRLVRLPENIDQLVSLENLIVSSTGIRSLPNNIRRCKHVKNLNVSDCKSLTYLPPALGDMESLEVLRASNSAIIVIPDSICFSKFLKVLDFRGCSNLQELPMYLSFIDSLEEIYISGTSVWSCPPIPMDL</sequence>
<dbReference type="SUPFAM" id="SSF52047">
    <property type="entry name" value="RNI-like"/>
    <property type="match status" value="1"/>
</dbReference>
<dbReference type="InterPro" id="IPR058192">
    <property type="entry name" value="WHD_ROQ1-like"/>
</dbReference>
<dbReference type="Gene3D" id="1.10.8.430">
    <property type="entry name" value="Helical domain of apoptotic protease-activating factors"/>
    <property type="match status" value="1"/>
</dbReference>
<dbReference type="SUPFAM" id="SSF52058">
    <property type="entry name" value="L domain-like"/>
    <property type="match status" value="1"/>
</dbReference>
<protein>
    <submittedName>
        <fullName evidence="4">Disease resistance protein RPV1</fullName>
    </submittedName>
</protein>
<dbReference type="InterPro" id="IPR032675">
    <property type="entry name" value="LRR_dom_sf"/>
</dbReference>
<gene>
    <name evidence="4" type="ORF">Tco_1058352</name>
</gene>
<dbReference type="Gene3D" id="3.80.10.10">
    <property type="entry name" value="Ribonuclease Inhibitor"/>
    <property type="match status" value="2"/>
</dbReference>
<dbReference type="InterPro" id="IPR035897">
    <property type="entry name" value="Toll_tir_struct_dom_sf"/>
</dbReference>
<evidence type="ECO:0000313" key="4">
    <source>
        <dbReference type="EMBL" id="GJT84010.1"/>
    </source>
</evidence>
<dbReference type="InterPro" id="IPR042197">
    <property type="entry name" value="Apaf_helical"/>
</dbReference>
<evidence type="ECO:0000259" key="3">
    <source>
        <dbReference type="PROSITE" id="PS50104"/>
    </source>
</evidence>
<feature type="non-terminal residue" evidence="4">
    <location>
        <position position="1"/>
    </location>
</feature>
<dbReference type="SUPFAM" id="SSF52540">
    <property type="entry name" value="P-loop containing nucleoside triphosphate hydrolases"/>
    <property type="match status" value="1"/>
</dbReference>
<dbReference type="InterPro" id="IPR002182">
    <property type="entry name" value="NB-ARC"/>
</dbReference>
<dbReference type="InterPro" id="IPR003591">
    <property type="entry name" value="Leu-rich_rpt_typical-subtyp"/>
</dbReference>
<dbReference type="Pfam" id="PF23282">
    <property type="entry name" value="WHD_ROQ1"/>
    <property type="match status" value="1"/>
</dbReference>
<dbReference type="Proteomes" id="UP001151760">
    <property type="component" value="Unassembled WGS sequence"/>
</dbReference>
<accession>A0ABQ5H8M7</accession>
<dbReference type="PANTHER" id="PTHR11017:SF544">
    <property type="entry name" value="ADP-RIBOSYL CYCLASE_CYCLIC ADP-RIBOSE HYDROLASE"/>
    <property type="match status" value="1"/>
</dbReference>
<dbReference type="InterPro" id="IPR001611">
    <property type="entry name" value="Leu-rich_rpt"/>
</dbReference>
<reference evidence="4" key="2">
    <citation type="submission" date="2022-01" db="EMBL/GenBank/DDBJ databases">
        <authorList>
            <person name="Yamashiro T."/>
            <person name="Shiraishi A."/>
            <person name="Satake H."/>
            <person name="Nakayama K."/>
        </authorList>
    </citation>
    <scope>NUCLEOTIDE SEQUENCE</scope>
</reference>
<dbReference type="EMBL" id="BQNB010019316">
    <property type="protein sequence ID" value="GJT84010.1"/>
    <property type="molecule type" value="Genomic_DNA"/>
</dbReference>
<dbReference type="Pfam" id="PF01582">
    <property type="entry name" value="TIR"/>
    <property type="match status" value="1"/>
</dbReference>
<reference evidence="4" key="1">
    <citation type="journal article" date="2022" name="Int. J. Mol. Sci.">
        <title>Draft Genome of Tanacetum Coccineum: Genomic Comparison of Closely Related Tanacetum-Family Plants.</title>
        <authorList>
            <person name="Yamashiro T."/>
            <person name="Shiraishi A."/>
            <person name="Nakayama K."/>
            <person name="Satake H."/>
        </authorList>
    </citation>
    <scope>NUCLEOTIDE SEQUENCE</scope>
</reference>
<dbReference type="InterPro" id="IPR000157">
    <property type="entry name" value="TIR_dom"/>
</dbReference>
<evidence type="ECO:0000256" key="1">
    <source>
        <dbReference type="ARBA" id="ARBA00022614"/>
    </source>
</evidence>
<dbReference type="PROSITE" id="PS50104">
    <property type="entry name" value="TIR"/>
    <property type="match status" value="1"/>
</dbReference>
<organism evidence="4 5">
    <name type="scientific">Tanacetum coccineum</name>
    <dbReference type="NCBI Taxonomy" id="301880"/>
    <lineage>
        <taxon>Eukaryota</taxon>
        <taxon>Viridiplantae</taxon>
        <taxon>Streptophyta</taxon>
        <taxon>Embryophyta</taxon>
        <taxon>Tracheophyta</taxon>
        <taxon>Spermatophyta</taxon>
        <taxon>Magnoliopsida</taxon>
        <taxon>eudicotyledons</taxon>
        <taxon>Gunneridae</taxon>
        <taxon>Pentapetalae</taxon>
        <taxon>asterids</taxon>
        <taxon>campanulids</taxon>
        <taxon>Asterales</taxon>
        <taxon>Asteraceae</taxon>
        <taxon>Asteroideae</taxon>
        <taxon>Anthemideae</taxon>
        <taxon>Anthemidinae</taxon>
        <taxon>Tanacetum</taxon>
    </lineage>
</organism>
<dbReference type="PANTHER" id="PTHR11017">
    <property type="entry name" value="LEUCINE-RICH REPEAT-CONTAINING PROTEIN"/>
    <property type="match status" value="1"/>
</dbReference>
<dbReference type="Pfam" id="PF00560">
    <property type="entry name" value="LRR_1"/>
    <property type="match status" value="2"/>
</dbReference>
<keyword evidence="2" id="KW-0677">Repeat</keyword>